<evidence type="ECO:0000256" key="4">
    <source>
        <dbReference type="PROSITE-ProRule" id="PRU00192"/>
    </source>
</evidence>
<name>A0A0D7A4B0_9AGAR</name>
<keyword evidence="10" id="KW-1185">Reference proteome</keyword>
<evidence type="ECO:0000259" key="8">
    <source>
        <dbReference type="PROSITE" id="PS50212"/>
    </source>
</evidence>
<feature type="region of interest" description="Disordered" evidence="5">
    <location>
        <begin position="283"/>
        <end position="319"/>
    </location>
</feature>
<dbReference type="CDD" id="cd06224">
    <property type="entry name" value="REM"/>
    <property type="match status" value="1"/>
</dbReference>
<dbReference type="GO" id="GO:0005085">
    <property type="term" value="F:guanyl-nucleotide exchange factor activity"/>
    <property type="evidence" value="ECO:0007669"/>
    <property type="project" value="UniProtKB-KW"/>
</dbReference>
<dbReference type="PROSITE" id="PS00720">
    <property type="entry name" value="RASGEF"/>
    <property type="match status" value="1"/>
</dbReference>
<dbReference type="InterPro" id="IPR001452">
    <property type="entry name" value="SH3_domain"/>
</dbReference>
<dbReference type="PROSITE" id="PS50212">
    <property type="entry name" value="RASGEF_NTER"/>
    <property type="match status" value="1"/>
</dbReference>
<dbReference type="Gene3D" id="1.20.870.10">
    <property type="entry name" value="Son of sevenless (SoS) protein Chain: S domain 1"/>
    <property type="match status" value="1"/>
</dbReference>
<dbReference type="CDD" id="cd11883">
    <property type="entry name" value="SH3_Sdc25"/>
    <property type="match status" value="1"/>
</dbReference>
<dbReference type="SUPFAM" id="SSF48366">
    <property type="entry name" value="Ras GEF"/>
    <property type="match status" value="1"/>
</dbReference>
<dbReference type="GO" id="GO:0007265">
    <property type="term" value="P:Ras protein signal transduction"/>
    <property type="evidence" value="ECO:0007669"/>
    <property type="project" value="TreeGrafter"/>
</dbReference>
<dbReference type="InterPro" id="IPR000651">
    <property type="entry name" value="Ras-like_Gua-exchang_fac_N"/>
</dbReference>
<dbReference type="Pfam" id="PF00617">
    <property type="entry name" value="RasGEF"/>
    <property type="match status" value="1"/>
</dbReference>
<dbReference type="Pfam" id="PF07653">
    <property type="entry name" value="SH3_2"/>
    <property type="match status" value="1"/>
</dbReference>
<sequence>MTSSTTASSLHLPQQPQQCNPYEHRSAPSTASSSSSRLDDSDAEYVLAMHDYAPQPGNDTCLSFKAGQVIHVLNRDTSGWWDGELDDGRRGWFPSNYVNAHMNSLTHEELPKLPSKTHRHRKSEASESWITRPSLDHMPQKMESDHCPPVMTPLFNGLSLLQTAVRNNRISHFQPATACIITCVRNILASTETLQRDAPILRRNPLLSEERRRILTLLAALVAQAKKASLENVDEDILELEVETMIRTAGQIFAHVRRFLAIARPTHMSVDMAAVMPHANKAWGQPLNRHTPQDSVSSSSSSSSTSSFKSTDAKPAEVPFPVGQTTTVQVLDAVRSTHDQYLSTIAAFIGHAHSHSRASHASNTGHMYDLVHEIVAIVCKLLTIADAVMLHPDIPPNKVKNLSHSKNALYDSTTALMECVQTLTQPLAPTVTEEDEKSALLVTATSAVKVGADCVAAIKMCLSRSVGERPFVLQLPDKNHPPVAVPLQRPKLGKATSLGSLNTSTNVPEDHDDTIRPPVPPLPQQCSRDLSSGSEKSDASAQSSTSSRDTGFTSLDALKLVSPKEKPLPALLKLTKAAVEKDLPSPTSLAPTEAASTWEGAPSHYLHSLGKSSTTSSNAALSLQSIPQSLPSLPALVNAHDYSDDEVACNSEGHIVGATMSVLVARMTPHDNLVDAAFAAVFFMTFRLFSSPEELVDTLIARYNIQPPEFLSQADKELWMHQKGMPIRLRAANLVKSWVESYWRPGVDDAVSQTIYEFAETCVHKTFASVANRIVELLEVRQTTSNAVITPKGDRTRDPGMSINPPIVNSPSEIPRPIVSKPLFAALRNRNFSSISVLDFDALELARQLTLMECTLYCAIRPEEVLEPGQPGKPNMNVKAMSTLSTVITGWVTESILSEQDAKKRTTLVKFFVKVADRCVSLNNFSTSWSLLAALDSSTISRLHQTWTGLPQKNRQQLDALRKLSDRARNYREYRNKLRNTAPPAVPFLGLYLTDVTFCREGNPSTKPSPLDPNKQLINFNKYHKLARIVQDMQRFQVPYNFKAIPVIQEYLNVAFETSKKNSDLQDLYRRRQVHSMNSSVAIIADDVLSLMIEPKRPVDTPPASASDTRLFHWASKSQTPSQTVAAPF</sequence>
<feature type="compositionally biased region" description="Low complexity" evidence="5">
    <location>
        <begin position="27"/>
        <end position="36"/>
    </location>
</feature>
<feature type="compositionally biased region" description="Polar residues" evidence="5">
    <location>
        <begin position="497"/>
        <end position="507"/>
    </location>
</feature>
<evidence type="ECO:0000259" key="7">
    <source>
        <dbReference type="PROSITE" id="PS50009"/>
    </source>
</evidence>
<feature type="domain" description="N-terminal Ras-GEF" evidence="8">
    <location>
        <begin position="651"/>
        <end position="782"/>
    </location>
</feature>
<dbReference type="InterPro" id="IPR001895">
    <property type="entry name" value="RASGEF_cat_dom"/>
</dbReference>
<dbReference type="InterPro" id="IPR019804">
    <property type="entry name" value="Ras_G-nucl-exch_fac_CS"/>
</dbReference>
<dbReference type="PANTHER" id="PTHR23113:SF354">
    <property type="entry name" value="BUD SITE SELECTION PROTEIN 5"/>
    <property type="match status" value="1"/>
</dbReference>
<dbReference type="AlphaFoldDB" id="A0A0D7A4B0"/>
<feature type="compositionally biased region" description="Low complexity" evidence="5">
    <location>
        <begin position="295"/>
        <end position="310"/>
    </location>
</feature>
<dbReference type="GO" id="GO:0005886">
    <property type="term" value="C:plasma membrane"/>
    <property type="evidence" value="ECO:0007669"/>
    <property type="project" value="TreeGrafter"/>
</dbReference>
<feature type="domain" description="SH3" evidence="6">
    <location>
        <begin position="41"/>
        <end position="103"/>
    </location>
</feature>
<dbReference type="PROSITE" id="PS50009">
    <property type="entry name" value="RASGEF_CAT"/>
    <property type="match status" value="1"/>
</dbReference>
<dbReference type="InterPro" id="IPR056685">
    <property type="entry name" value="DUF7783"/>
</dbReference>
<gene>
    <name evidence="9" type="ORF">FISHEDRAFT_49069</name>
</gene>
<dbReference type="InterPro" id="IPR036028">
    <property type="entry name" value="SH3-like_dom_sf"/>
</dbReference>
<dbReference type="Proteomes" id="UP000054144">
    <property type="component" value="Unassembled WGS sequence"/>
</dbReference>
<protein>
    <submittedName>
        <fullName evidence="9">Ras GEF</fullName>
    </submittedName>
</protein>
<evidence type="ECO:0000256" key="1">
    <source>
        <dbReference type="ARBA" id="ARBA00022443"/>
    </source>
</evidence>
<dbReference type="Pfam" id="PF25006">
    <property type="entry name" value="DUF7783"/>
    <property type="match status" value="1"/>
</dbReference>
<dbReference type="OrthoDB" id="28357at2759"/>
<feature type="region of interest" description="Disordered" evidence="5">
    <location>
        <begin position="1"/>
        <end position="39"/>
    </location>
</feature>
<accession>A0A0D7A4B0</accession>
<feature type="compositionally biased region" description="Polar residues" evidence="5">
    <location>
        <begin position="1"/>
        <end position="20"/>
    </location>
</feature>
<evidence type="ECO:0000313" key="10">
    <source>
        <dbReference type="Proteomes" id="UP000054144"/>
    </source>
</evidence>
<dbReference type="Pfam" id="PF00618">
    <property type="entry name" value="RasGEF_N"/>
    <property type="match status" value="1"/>
</dbReference>
<dbReference type="Gene3D" id="1.10.840.10">
    <property type="entry name" value="Ras guanine-nucleotide exchange factors catalytic domain"/>
    <property type="match status" value="1"/>
</dbReference>
<dbReference type="SMART" id="SM00326">
    <property type="entry name" value="SH3"/>
    <property type="match status" value="1"/>
</dbReference>
<evidence type="ECO:0000259" key="6">
    <source>
        <dbReference type="PROSITE" id="PS50002"/>
    </source>
</evidence>
<dbReference type="PRINTS" id="PR00452">
    <property type="entry name" value="SH3DOMAIN"/>
</dbReference>
<evidence type="ECO:0000256" key="2">
    <source>
        <dbReference type="ARBA" id="ARBA00022658"/>
    </source>
</evidence>
<dbReference type="EMBL" id="KN882047">
    <property type="protein sequence ID" value="KIY45653.1"/>
    <property type="molecule type" value="Genomic_DNA"/>
</dbReference>
<dbReference type="InterPro" id="IPR036964">
    <property type="entry name" value="RASGEF_cat_dom_sf"/>
</dbReference>
<dbReference type="Gene3D" id="2.30.30.40">
    <property type="entry name" value="SH3 Domains"/>
    <property type="match status" value="1"/>
</dbReference>
<dbReference type="InterPro" id="IPR023578">
    <property type="entry name" value="Ras_GEF_dom_sf"/>
</dbReference>
<feature type="region of interest" description="Disordered" evidence="5">
    <location>
        <begin position="473"/>
        <end position="550"/>
    </location>
</feature>
<dbReference type="PANTHER" id="PTHR23113">
    <property type="entry name" value="GUANINE NUCLEOTIDE EXCHANGE FACTOR"/>
    <property type="match status" value="1"/>
</dbReference>
<feature type="domain" description="Ras-GEF" evidence="7">
    <location>
        <begin position="841"/>
        <end position="1070"/>
    </location>
</feature>
<evidence type="ECO:0000313" key="9">
    <source>
        <dbReference type="EMBL" id="KIY45653.1"/>
    </source>
</evidence>
<reference evidence="9 10" key="1">
    <citation type="journal article" date="2015" name="Fungal Genet. Biol.">
        <title>Evolution of novel wood decay mechanisms in Agaricales revealed by the genome sequences of Fistulina hepatica and Cylindrobasidium torrendii.</title>
        <authorList>
            <person name="Floudas D."/>
            <person name="Held B.W."/>
            <person name="Riley R."/>
            <person name="Nagy L.G."/>
            <person name="Koehler G."/>
            <person name="Ransdell A.S."/>
            <person name="Younus H."/>
            <person name="Chow J."/>
            <person name="Chiniquy J."/>
            <person name="Lipzen A."/>
            <person name="Tritt A."/>
            <person name="Sun H."/>
            <person name="Haridas S."/>
            <person name="LaButti K."/>
            <person name="Ohm R.A."/>
            <person name="Kues U."/>
            <person name="Blanchette R.A."/>
            <person name="Grigoriev I.V."/>
            <person name="Minto R.E."/>
            <person name="Hibbett D.S."/>
        </authorList>
    </citation>
    <scope>NUCLEOTIDE SEQUENCE [LARGE SCALE GENOMIC DNA]</scope>
    <source>
        <strain evidence="9 10">ATCC 64428</strain>
    </source>
</reference>
<dbReference type="SMART" id="SM00147">
    <property type="entry name" value="RasGEF"/>
    <property type="match status" value="1"/>
</dbReference>
<keyword evidence="2 3" id="KW-0344">Guanine-nucleotide releasing factor</keyword>
<feature type="region of interest" description="Disordered" evidence="5">
    <location>
        <begin position="789"/>
        <end position="808"/>
    </location>
</feature>
<evidence type="ECO:0000256" key="5">
    <source>
        <dbReference type="SAM" id="MobiDB-lite"/>
    </source>
</evidence>
<organism evidence="9 10">
    <name type="scientific">Fistulina hepatica ATCC 64428</name>
    <dbReference type="NCBI Taxonomy" id="1128425"/>
    <lineage>
        <taxon>Eukaryota</taxon>
        <taxon>Fungi</taxon>
        <taxon>Dikarya</taxon>
        <taxon>Basidiomycota</taxon>
        <taxon>Agaricomycotina</taxon>
        <taxon>Agaricomycetes</taxon>
        <taxon>Agaricomycetidae</taxon>
        <taxon>Agaricales</taxon>
        <taxon>Fistulinaceae</taxon>
        <taxon>Fistulina</taxon>
    </lineage>
</organism>
<dbReference type="CDD" id="cd00155">
    <property type="entry name" value="RasGEF"/>
    <property type="match status" value="1"/>
</dbReference>
<evidence type="ECO:0000256" key="3">
    <source>
        <dbReference type="PROSITE-ProRule" id="PRU00168"/>
    </source>
</evidence>
<proteinExistence type="predicted"/>
<dbReference type="SMART" id="SM00229">
    <property type="entry name" value="RasGEFN"/>
    <property type="match status" value="1"/>
</dbReference>
<keyword evidence="1 4" id="KW-0728">SH3 domain</keyword>
<dbReference type="PROSITE" id="PS50002">
    <property type="entry name" value="SH3"/>
    <property type="match status" value="1"/>
</dbReference>
<dbReference type="InterPro" id="IPR008937">
    <property type="entry name" value="Ras-like_GEF"/>
</dbReference>
<dbReference type="SUPFAM" id="SSF50044">
    <property type="entry name" value="SH3-domain"/>
    <property type="match status" value="1"/>
</dbReference>
<feature type="compositionally biased region" description="Low complexity" evidence="5">
    <location>
        <begin position="531"/>
        <end position="547"/>
    </location>
</feature>